<dbReference type="AlphaFoldDB" id="A0A1X2GCW0"/>
<accession>A0A1X2GCW0</accession>
<dbReference type="Gene3D" id="2.40.50.690">
    <property type="match status" value="1"/>
</dbReference>
<name>A0A1X2GCW0_9FUNG</name>
<dbReference type="STRING" id="101127.A0A1X2GCW0"/>
<dbReference type="EMBL" id="MCGT01000022">
    <property type="protein sequence ID" value="ORX50902.1"/>
    <property type="molecule type" value="Genomic_DNA"/>
</dbReference>
<evidence type="ECO:0000256" key="1">
    <source>
        <dbReference type="SAM" id="MobiDB-lite"/>
    </source>
</evidence>
<feature type="region of interest" description="Disordered" evidence="1">
    <location>
        <begin position="1"/>
        <end position="26"/>
    </location>
</feature>
<dbReference type="Proteomes" id="UP000242146">
    <property type="component" value="Unassembled WGS sequence"/>
</dbReference>
<proteinExistence type="predicted"/>
<comment type="caution">
    <text evidence="2">The sequence shown here is derived from an EMBL/GenBank/DDBJ whole genome shotgun (WGS) entry which is preliminary data.</text>
</comment>
<dbReference type="SUPFAM" id="SSF50249">
    <property type="entry name" value="Nucleic acid-binding proteins"/>
    <property type="match status" value="1"/>
</dbReference>
<organism evidence="2 3">
    <name type="scientific">Hesseltinella vesiculosa</name>
    <dbReference type="NCBI Taxonomy" id="101127"/>
    <lineage>
        <taxon>Eukaryota</taxon>
        <taxon>Fungi</taxon>
        <taxon>Fungi incertae sedis</taxon>
        <taxon>Mucoromycota</taxon>
        <taxon>Mucoromycotina</taxon>
        <taxon>Mucoromycetes</taxon>
        <taxon>Mucorales</taxon>
        <taxon>Cunninghamellaceae</taxon>
        <taxon>Hesseltinella</taxon>
    </lineage>
</organism>
<dbReference type="InterPro" id="IPR012340">
    <property type="entry name" value="NA-bd_OB-fold"/>
</dbReference>
<feature type="compositionally biased region" description="Basic and acidic residues" evidence="1">
    <location>
        <begin position="1"/>
        <end position="10"/>
    </location>
</feature>
<sequence>MEPPHSDSAHGHPFRHSPFPQLLPTTDTSSLQAQRFLSSFVYCIDRDKVEKALAQGELYQGLLRINAKKPIDAFVTCDALGSDVFVCNARTRHRALEGYLVAIQHPA</sequence>
<keyword evidence="3" id="KW-1185">Reference proteome</keyword>
<dbReference type="OrthoDB" id="372421at2759"/>
<gene>
    <name evidence="2" type="ORF">DM01DRAFT_1347234</name>
</gene>
<evidence type="ECO:0000313" key="3">
    <source>
        <dbReference type="Proteomes" id="UP000242146"/>
    </source>
</evidence>
<reference evidence="2 3" key="1">
    <citation type="submission" date="2016-07" db="EMBL/GenBank/DDBJ databases">
        <title>Pervasive Adenine N6-methylation of Active Genes in Fungi.</title>
        <authorList>
            <consortium name="DOE Joint Genome Institute"/>
            <person name="Mondo S.J."/>
            <person name="Dannebaum R.O."/>
            <person name="Kuo R.C."/>
            <person name="Labutti K."/>
            <person name="Haridas S."/>
            <person name="Kuo A."/>
            <person name="Salamov A."/>
            <person name="Ahrendt S.R."/>
            <person name="Lipzen A."/>
            <person name="Sullivan W."/>
            <person name="Andreopoulos W.B."/>
            <person name="Clum A."/>
            <person name="Lindquist E."/>
            <person name="Daum C."/>
            <person name="Ramamoorthy G.K."/>
            <person name="Gryganskyi A."/>
            <person name="Culley D."/>
            <person name="Magnuson J.K."/>
            <person name="James T.Y."/>
            <person name="O'Malley M.A."/>
            <person name="Stajich J.E."/>
            <person name="Spatafora J.W."/>
            <person name="Visel A."/>
            <person name="Grigoriev I.V."/>
        </authorList>
    </citation>
    <scope>NUCLEOTIDE SEQUENCE [LARGE SCALE GENOMIC DNA]</scope>
    <source>
        <strain evidence="2 3">NRRL 3301</strain>
    </source>
</reference>
<evidence type="ECO:0000313" key="2">
    <source>
        <dbReference type="EMBL" id="ORX50902.1"/>
    </source>
</evidence>
<protein>
    <submittedName>
        <fullName evidence="2">Uncharacterized protein</fullName>
    </submittedName>
</protein>